<dbReference type="Proteomes" id="UP000023541">
    <property type="component" value="Unassembled WGS sequence"/>
</dbReference>
<organism evidence="2 3">
    <name type="scientific">Aquimarina atlantica</name>
    <dbReference type="NCBI Taxonomy" id="1317122"/>
    <lineage>
        <taxon>Bacteria</taxon>
        <taxon>Pseudomonadati</taxon>
        <taxon>Bacteroidota</taxon>
        <taxon>Flavobacteriia</taxon>
        <taxon>Flavobacteriales</taxon>
        <taxon>Flavobacteriaceae</taxon>
        <taxon>Aquimarina</taxon>
    </lineage>
</organism>
<dbReference type="RefSeq" id="WP_240486118.1">
    <property type="nucleotide sequence ID" value="NZ_AQRA01000004.1"/>
</dbReference>
<comment type="caution">
    <text evidence="2">The sequence shown here is derived from an EMBL/GenBank/DDBJ whole genome shotgun (WGS) entry which is preliminary data.</text>
</comment>
<protein>
    <recommendedName>
        <fullName evidence="4">SGNH hydrolase-type esterase domain-containing protein</fullName>
    </recommendedName>
</protein>
<sequence length="223" mass="25178">MANRTIILFVGLCMMCISCSSTHITQESGIRTSDQQDGSNDMSREEYDLLFVGNSLTYSNNLPRLVTQEAKRKGIMVTTTMLAKPNYAIVDHWADKEVQRLIKTKKYDFVIVQQGPSSQADGRAMLLNSGKEYSNLCNANGSKLAYFMVWPSRIYYHTFDGVIKNYTDAAIKNKAILCPVGKVWKQHFDNTNDFLYYSPDQFHPSLSGSRAAAKVIVESLFLK</sequence>
<dbReference type="GO" id="GO:0016788">
    <property type="term" value="F:hydrolase activity, acting on ester bonds"/>
    <property type="evidence" value="ECO:0007669"/>
    <property type="project" value="UniProtKB-ARBA"/>
</dbReference>
<name>A0A023BVI2_9FLAO</name>
<gene>
    <name evidence="2" type="ORF">ATO12_13980</name>
</gene>
<dbReference type="SUPFAM" id="SSF52266">
    <property type="entry name" value="SGNH hydrolase"/>
    <property type="match status" value="1"/>
</dbReference>
<dbReference type="eggNOG" id="COG2755">
    <property type="taxonomic scope" value="Bacteria"/>
</dbReference>
<dbReference type="STRING" id="1317122.ATO12_13980"/>
<dbReference type="EMBL" id="AQRA01000004">
    <property type="protein sequence ID" value="EZH73985.1"/>
    <property type="molecule type" value="Genomic_DNA"/>
</dbReference>
<evidence type="ECO:0000256" key="1">
    <source>
        <dbReference type="SAM" id="SignalP"/>
    </source>
</evidence>
<feature type="chain" id="PRO_5001511962" description="SGNH hydrolase-type esterase domain-containing protein" evidence="1">
    <location>
        <begin position="24"/>
        <end position="223"/>
    </location>
</feature>
<accession>A0A023BVI2</accession>
<evidence type="ECO:0000313" key="2">
    <source>
        <dbReference type="EMBL" id="EZH73985.1"/>
    </source>
</evidence>
<proteinExistence type="predicted"/>
<dbReference type="InterPro" id="IPR036514">
    <property type="entry name" value="SGNH_hydro_sf"/>
</dbReference>
<dbReference type="AlphaFoldDB" id="A0A023BVI2"/>
<reference evidence="2 3" key="1">
    <citation type="submission" date="2014-04" db="EMBL/GenBank/DDBJ databases">
        <title>Aquimarina sp. 22II-S11-z7 Genome Sequencing.</title>
        <authorList>
            <person name="Lai Q."/>
        </authorList>
    </citation>
    <scope>NUCLEOTIDE SEQUENCE [LARGE SCALE GENOMIC DNA]</scope>
    <source>
        <strain evidence="2 3">22II-S11-z7</strain>
    </source>
</reference>
<feature type="signal peptide" evidence="1">
    <location>
        <begin position="1"/>
        <end position="23"/>
    </location>
</feature>
<dbReference type="Gene3D" id="3.40.50.1110">
    <property type="entry name" value="SGNH hydrolase"/>
    <property type="match status" value="1"/>
</dbReference>
<keyword evidence="1" id="KW-0732">Signal</keyword>
<keyword evidence="3" id="KW-1185">Reference proteome</keyword>
<evidence type="ECO:0000313" key="3">
    <source>
        <dbReference type="Proteomes" id="UP000023541"/>
    </source>
</evidence>
<evidence type="ECO:0008006" key="4">
    <source>
        <dbReference type="Google" id="ProtNLM"/>
    </source>
</evidence>